<evidence type="ECO:0000313" key="1">
    <source>
        <dbReference type="EMBL" id="CAB4139967.1"/>
    </source>
</evidence>
<accession>A0A6J5M3L3</accession>
<protein>
    <submittedName>
        <fullName evidence="1">Uncharacterized protein</fullName>
    </submittedName>
</protein>
<sequence length="126" mass="12658">MSNLTDYSENLLLVWLMTNGAATRPTAWFVGVGTGHTDTGLTGEPSGNGYARQALASTVTGSTSASNSALLFGPATASWGTMASVGIFDAATGGNALWTGALQTARTIDNGDSLSIGAANLTQTLA</sequence>
<gene>
    <name evidence="1" type="ORF">UFOVP397_3</name>
</gene>
<dbReference type="EMBL" id="LR796371">
    <property type="protein sequence ID" value="CAB4139967.1"/>
    <property type="molecule type" value="Genomic_DNA"/>
</dbReference>
<organism evidence="1">
    <name type="scientific">uncultured Caudovirales phage</name>
    <dbReference type="NCBI Taxonomy" id="2100421"/>
    <lineage>
        <taxon>Viruses</taxon>
        <taxon>Duplodnaviria</taxon>
        <taxon>Heunggongvirae</taxon>
        <taxon>Uroviricota</taxon>
        <taxon>Caudoviricetes</taxon>
        <taxon>Peduoviridae</taxon>
        <taxon>Maltschvirus</taxon>
        <taxon>Maltschvirus maltsch</taxon>
    </lineage>
</organism>
<dbReference type="InterPro" id="IPR056908">
    <property type="entry name" value="Gp80-like"/>
</dbReference>
<reference evidence="1" key="1">
    <citation type="submission" date="2020-04" db="EMBL/GenBank/DDBJ databases">
        <authorList>
            <person name="Chiriac C."/>
            <person name="Salcher M."/>
            <person name="Ghai R."/>
            <person name="Kavagutti S V."/>
        </authorList>
    </citation>
    <scope>NUCLEOTIDE SEQUENCE</scope>
</reference>
<name>A0A6J5M3L3_9CAUD</name>
<dbReference type="Pfam" id="PF23140">
    <property type="entry name" value="Gp80"/>
    <property type="match status" value="1"/>
</dbReference>
<proteinExistence type="predicted"/>